<reference evidence="2" key="1">
    <citation type="journal article" date="2018" name="PLoS Negl. Trop. Dis.">
        <title>Sialome diversity of ticks revealed by RNAseq of single tick salivary glands.</title>
        <authorList>
            <person name="Perner J."/>
            <person name="Kropackova S."/>
            <person name="Kopacek P."/>
            <person name="Ribeiro J.M."/>
        </authorList>
    </citation>
    <scope>NUCLEOTIDE SEQUENCE</scope>
    <source>
        <strain evidence="2">Siblings of single egg batch collected in Ceske Budejovice</strain>
        <tissue evidence="2">Salivary glands</tissue>
    </source>
</reference>
<evidence type="ECO:0000256" key="1">
    <source>
        <dbReference type="SAM" id="SignalP"/>
    </source>
</evidence>
<feature type="chain" id="PRO_5007542501" evidence="1">
    <location>
        <begin position="17"/>
        <end position="88"/>
    </location>
</feature>
<accession>A0A147BKH1</accession>
<organism evidence="2">
    <name type="scientific">Ixodes ricinus</name>
    <name type="common">Common tick</name>
    <name type="synonym">Acarus ricinus</name>
    <dbReference type="NCBI Taxonomy" id="34613"/>
    <lineage>
        <taxon>Eukaryota</taxon>
        <taxon>Metazoa</taxon>
        <taxon>Ecdysozoa</taxon>
        <taxon>Arthropoda</taxon>
        <taxon>Chelicerata</taxon>
        <taxon>Arachnida</taxon>
        <taxon>Acari</taxon>
        <taxon>Parasitiformes</taxon>
        <taxon>Ixodida</taxon>
        <taxon>Ixodoidea</taxon>
        <taxon>Ixodidae</taxon>
        <taxon>Ixodinae</taxon>
        <taxon>Ixodes</taxon>
    </lineage>
</organism>
<protein>
    <submittedName>
        <fullName evidence="2">Putative secreted protein</fullName>
    </submittedName>
</protein>
<evidence type="ECO:0000313" key="2">
    <source>
        <dbReference type="EMBL" id="JAR91278.1"/>
    </source>
</evidence>
<keyword evidence="1" id="KW-0732">Signal</keyword>
<sequence>MPFLLLLLYQLLWTSCCPIAKRRTRERSPSTVVSVREGLLRRSTCTAIRGLAWVKSHFDVMFVRKPLYKVPVQQEWRSLRTSFLPARS</sequence>
<proteinExistence type="predicted"/>
<feature type="signal peptide" evidence="1">
    <location>
        <begin position="1"/>
        <end position="16"/>
    </location>
</feature>
<name>A0A147BKH1_IXORI</name>
<dbReference type="EMBL" id="GEGO01004126">
    <property type="protein sequence ID" value="JAR91278.1"/>
    <property type="molecule type" value="Transcribed_RNA"/>
</dbReference>
<dbReference type="AlphaFoldDB" id="A0A147BKH1"/>